<organism evidence="1 2">
    <name type="scientific">Lentisphaera araneosa HTCC2155</name>
    <dbReference type="NCBI Taxonomy" id="313628"/>
    <lineage>
        <taxon>Bacteria</taxon>
        <taxon>Pseudomonadati</taxon>
        <taxon>Lentisphaerota</taxon>
        <taxon>Lentisphaeria</taxon>
        <taxon>Lentisphaerales</taxon>
        <taxon>Lentisphaeraceae</taxon>
        <taxon>Lentisphaera</taxon>
    </lineage>
</organism>
<dbReference type="EMBL" id="ABCK01000030">
    <property type="protein sequence ID" value="EDM25394.1"/>
    <property type="molecule type" value="Genomic_DNA"/>
</dbReference>
<dbReference type="Proteomes" id="UP000004947">
    <property type="component" value="Unassembled WGS sequence"/>
</dbReference>
<name>A6DSE9_9BACT</name>
<dbReference type="OrthoDB" id="9808443at2"/>
<dbReference type="RefSeq" id="WP_007280758.1">
    <property type="nucleotide sequence ID" value="NZ_ABCK01000030.1"/>
</dbReference>
<dbReference type="eggNOG" id="COG2253">
    <property type="taxonomic scope" value="Bacteria"/>
</dbReference>
<protein>
    <recommendedName>
        <fullName evidence="3">Abortive infection protein AbiGII</fullName>
    </recommendedName>
</protein>
<proteinExistence type="predicted"/>
<accession>A6DSE9</accession>
<dbReference type="Pfam" id="PF08843">
    <property type="entry name" value="AbiEii"/>
    <property type="match status" value="1"/>
</dbReference>
<comment type="caution">
    <text evidence="1">The sequence shown here is derived from an EMBL/GenBank/DDBJ whole genome shotgun (WGS) entry which is preliminary data.</text>
</comment>
<dbReference type="AlphaFoldDB" id="A6DSE9"/>
<reference evidence="1 2" key="1">
    <citation type="journal article" date="2010" name="J. Bacteriol.">
        <title>Genome sequence of Lentisphaera araneosa HTCC2155T, the type species of the order Lentisphaerales in the phylum Lentisphaerae.</title>
        <authorList>
            <person name="Thrash J.C."/>
            <person name="Cho J.C."/>
            <person name="Vergin K.L."/>
            <person name="Morris R.M."/>
            <person name="Giovannoni S.J."/>
        </authorList>
    </citation>
    <scope>NUCLEOTIDE SEQUENCE [LARGE SCALE GENOMIC DNA]</scope>
    <source>
        <strain evidence="1 2">HTCC2155</strain>
    </source>
</reference>
<evidence type="ECO:0000313" key="1">
    <source>
        <dbReference type="EMBL" id="EDM25394.1"/>
    </source>
</evidence>
<evidence type="ECO:0008006" key="3">
    <source>
        <dbReference type="Google" id="ProtNLM"/>
    </source>
</evidence>
<dbReference type="InterPro" id="IPR014942">
    <property type="entry name" value="AbiEii"/>
</dbReference>
<keyword evidence="2" id="KW-1185">Reference proteome</keyword>
<evidence type="ECO:0000313" key="2">
    <source>
        <dbReference type="Proteomes" id="UP000004947"/>
    </source>
</evidence>
<gene>
    <name evidence="1" type="ORF">LNTAR_09681</name>
</gene>
<dbReference type="STRING" id="313628.LNTAR_09681"/>
<sequence>MSKAASVQQLLRNQAKAQGINPNILQVRYSLERFLYRLGLSEHKNRITLKGAMLFILWSDKSFRPTKDADFLITGDISPNNIQQVIIDICSTKVEQGDAMEYDAESIKIIPIKESQEYQGLRVTLKSKLGHIPIPMQLDMGTGDIVTPPATEADFKVLIDTLPAPRLKVYNRETVIAEKLQAMVLLDLANSRMKDFYDVWIICTQFGFDEEILKEAIVSTFKRRGTDYPSEGISSLTEYFYDDPSIKIRWKAFTKKLKLDLSLEQVCIDIKGYLEAILK</sequence>